<dbReference type="Proteomes" id="UP001150062">
    <property type="component" value="Unassembled WGS sequence"/>
</dbReference>
<keyword evidence="3" id="KW-1185">Reference proteome</keyword>
<evidence type="ECO:0000256" key="1">
    <source>
        <dbReference type="SAM" id="MobiDB-lite"/>
    </source>
</evidence>
<feature type="region of interest" description="Disordered" evidence="1">
    <location>
        <begin position="136"/>
        <end position="164"/>
    </location>
</feature>
<organism evidence="2 3">
    <name type="scientific">Anaeramoeba flamelloides</name>
    <dbReference type="NCBI Taxonomy" id="1746091"/>
    <lineage>
        <taxon>Eukaryota</taxon>
        <taxon>Metamonada</taxon>
        <taxon>Anaeramoebidae</taxon>
        <taxon>Anaeramoeba</taxon>
    </lineage>
</organism>
<feature type="compositionally biased region" description="Low complexity" evidence="1">
    <location>
        <begin position="140"/>
        <end position="155"/>
    </location>
</feature>
<evidence type="ECO:0000313" key="2">
    <source>
        <dbReference type="EMBL" id="KAJ6252565.1"/>
    </source>
</evidence>
<reference evidence="2" key="1">
    <citation type="submission" date="2022-08" db="EMBL/GenBank/DDBJ databases">
        <title>Novel sulfate-reducing endosymbionts in the free-living metamonad Anaeramoeba.</title>
        <authorList>
            <person name="Jerlstrom-Hultqvist J."/>
            <person name="Cepicka I."/>
            <person name="Gallot-Lavallee L."/>
            <person name="Salas-Leiva D."/>
            <person name="Curtis B.A."/>
            <person name="Zahonova K."/>
            <person name="Pipaliya S."/>
            <person name="Dacks J."/>
            <person name="Roger A.J."/>
        </authorList>
    </citation>
    <scope>NUCLEOTIDE SEQUENCE</scope>
    <source>
        <strain evidence="2">Schooner1</strain>
    </source>
</reference>
<gene>
    <name evidence="2" type="ORF">M0813_14092</name>
</gene>
<feature type="compositionally biased region" description="Basic residues" evidence="1">
    <location>
        <begin position="308"/>
        <end position="321"/>
    </location>
</feature>
<dbReference type="EMBL" id="JAOAOG010000042">
    <property type="protein sequence ID" value="KAJ6252565.1"/>
    <property type="molecule type" value="Genomic_DNA"/>
</dbReference>
<sequence>MSQNSHQIQSHPQNLDQNQNFQPLFDYNLDEDQIEEEKVQDQDHEEEEKEIFRVPTPIFFSDDPTEEYFASLTGLNKNEQNSNLKYDYEPCSLKTIKETQNSNNFLNKTEQKKFVNFLGSNNLENNNHEPKQKKFKKNSKTTTNCDFKNNNTKNNNKNKKNKNKNITKTCKTKMNYSSLNNNGEFEHPLIALNTTSKNILELSNLSFFSSENELSDYSNLSDLVQLCESKKMQPTSQLVQFQEHINKKNSARLFDHKSNYENNSLFENEDQKQNSKNIFKPNSLKIEQFFSNQWDSLSSEEEQDSKQPKIKRKKKQKKSKNQKTPMTQKEIKQTQQLNSTTHPQKMHYKTQREIITNFLMNPLKLDEEMNRENPSVGVVFYHHLKNVIKTSIKNGSLVSKYQLMKGANEPLVRRGKCTKEMALWIINRKFFNEDFDNTKRKRGRRKIKQNTNNNSANTDENCNLNINNPVKKRKKRKSRSKKMKKKIVISNRFRTKKN</sequence>
<feature type="compositionally biased region" description="Polar residues" evidence="1">
    <location>
        <begin position="333"/>
        <end position="343"/>
    </location>
</feature>
<comment type="caution">
    <text evidence="2">The sequence shown here is derived from an EMBL/GenBank/DDBJ whole genome shotgun (WGS) entry which is preliminary data.</text>
</comment>
<accession>A0ABQ8Z769</accession>
<proteinExistence type="predicted"/>
<evidence type="ECO:0000313" key="3">
    <source>
        <dbReference type="Proteomes" id="UP001150062"/>
    </source>
</evidence>
<feature type="region of interest" description="Disordered" evidence="1">
    <location>
        <begin position="471"/>
        <end position="498"/>
    </location>
</feature>
<protein>
    <submittedName>
        <fullName evidence="2">Uncharacterized protein</fullName>
    </submittedName>
</protein>
<name>A0ABQ8Z769_9EUKA</name>
<feature type="region of interest" description="Disordered" evidence="1">
    <location>
        <begin position="297"/>
        <end position="346"/>
    </location>
</feature>